<dbReference type="Gene3D" id="3.30.450.40">
    <property type="match status" value="1"/>
</dbReference>
<dbReference type="AlphaFoldDB" id="A0A1P8UNB7"/>
<keyword evidence="1" id="KW-0805">Transcription regulation</keyword>
<dbReference type="SUPFAM" id="SSF46785">
    <property type="entry name" value="Winged helix' DNA-binding domain"/>
    <property type="match status" value="1"/>
</dbReference>
<dbReference type="InterPro" id="IPR050707">
    <property type="entry name" value="HTH_MetabolicPath_Reg"/>
</dbReference>
<dbReference type="PANTHER" id="PTHR30136">
    <property type="entry name" value="HELIX-TURN-HELIX TRANSCRIPTIONAL REGULATOR, ICLR FAMILY"/>
    <property type="match status" value="1"/>
</dbReference>
<name>A0A1P8UNB7_9RHOB</name>
<dbReference type="Pfam" id="PF09339">
    <property type="entry name" value="HTH_IclR"/>
    <property type="match status" value="1"/>
</dbReference>
<dbReference type="SUPFAM" id="SSF55781">
    <property type="entry name" value="GAF domain-like"/>
    <property type="match status" value="1"/>
</dbReference>
<gene>
    <name evidence="4" type="ORF">Ga0080574_TMP536</name>
</gene>
<dbReference type="KEGG" id="paby:Ga0080574_TMP536"/>
<evidence type="ECO:0000313" key="4">
    <source>
        <dbReference type="EMBL" id="APZ50870.1"/>
    </source>
</evidence>
<dbReference type="Gene3D" id="1.10.10.10">
    <property type="entry name" value="Winged helix-like DNA-binding domain superfamily/Winged helix DNA-binding domain"/>
    <property type="match status" value="1"/>
</dbReference>
<dbReference type="InterPro" id="IPR005471">
    <property type="entry name" value="Tscrpt_reg_IclR_N"/>
</dbReference>
<reference evidence="4 5" key="1">
    <citation type="submission" date="2016-04" db="EMBL/GenBank/DDBJ databases">
        <title>Deep-sea bacteria in the southern Pacific.</title>
        <authorList>
            <person name="Tang K."/>
        </authorList>
    </citation>
    <scope>NUCLEOTIDE SEQUENCE [LARGE SCALE GENOMIC DNA]</scope>
    <source>
        <strain evidence="4 5">JLT2014</strain>
        <plasmid evidence="5">ppaby1</plasmid>
    </source>
</reference>
<proteinExistence type="predicted"/>
<sequence>MTKKSVKSAERVFQILEHFARTREPARLSEVANSLEHPVSSVSALLKCMVDQGYMTFDDRTRRYMPAARIAHLGSWLNFDDYEQTAVLEAMYRLRETANESIVLATPNDIYLEYIDTLHGWEGINIRRGTRRLLVQNGTGWLFLARCDLSEALSIYRRTIEAGELRREEFSETDFLKKLVEHREKEISFVHARELLRPTAHWGAAMISTIIPTPPGHRGLAMGVHGLAERLETKRAHIYQMLRSITATLEEKLAEQMPAEAAPTVE</sequence>
<evidence type="ECO:0000256" key="1">
    <source>
        <dbReference type="ARBA" id="ARBA00023015"/>
    </source>
</evidence>
<dbReference type="InterPro" id="IPR036390">
    <property type="entry name" value="WH_DNA-bd_sf"/>
</dbReference>
<feature type="domain" description="HTH iclR-type" evidence="3">
    <location>
        <begin position="6"/>
        <end position="68"/>
    </location>
</feature>
<dbReference type="PANTHER" id="PTHR30136:SF35">
    <property type="entry name" value="HTH-TYPE TRANSCRIPTIONAL REGULATOR RV1719"/>
    <property type="match status" value="1"/>
</dbReference>
<keyword evidence="2" id="KW-0804">Transcription</keyword>
<dbReference type="InterPro" id="IPR029016">
    <property type="entry name" value="GAF-like_dom_sf"/>
</dbReference>
<evidence type="ECO:0000256" key="2">
    <source>
        <dbReference type="ARBA" id="ARBA00023163"/>
    </source>
</evidence>
<keyword evidence="4" id="KW-0614">Plasmid</keyword>
<dbReference type="Proteomes" id="UP000187059">
    <property type="component" value="Plasmid pPABY1"/>
</dbReference>
<accession>A0A1P8UNB7</accession>
<keyword evidence="5" id="KW-1185">Reference proteome</keyword>
<organism evidence="4 5">
    <name type="scientific">Salipiger abyssi</name>
    <dbReference type="NCBI Taxonomy" id="1250539"/>
    <lineage>
        <taxon>Bacteria</taxon>
        <taxon>Pseudomonadati</taxon>
        <taxon>Pseudomonadota</taxon>
        <taxon>Alphaproteobacteria</taxon>
        <taxon>Rhodobacterales</taxon>
        <taxon>Roseobacteraceae</taxon>
        <taxon>Salipiger</taxon>
    </lineage>
</organism>
<protein>
    <submittedName>
        <fullName evidence="4">Transcriptional regulator</fullName>
    </submittedName>
</protein>
<dbReference type="InterPro" id="IPR036388">
    <property type="entry name" value="WH-like_DNA-bd_sf"/>
</dbReference>
<dbReference type="GO" id="GO:0003677">
    <property type="term" value="F:DNA binding"/>
    <property type="evidence" value="ECO:0007669"/>
    <property type="project" value="InterPro"/>
</dbReference>
<geneLocation type="plasmid" evidence="5">
    <name>ppaby1</name>
</geneLocation>
<dbReference type="EMBL" id="CP015091">
    <property type="protein sequence ID" value="APZ50870.1"/>
    <property type="molecule type" value="Genomic_DNA"/>
</dbReference>
<evidence type="ECO:0000259" key="3">
    <source>
        <dbReference type="PROSITE" id="PS51077"/>
    </source>
</evidence>
<dbReference type="PROSITE" id="PS51077">
    <property type="entry name" value="HTH_ICLR"/>
    <property type="match status" value="1"/>
</dbReference>
<evidence type="ECO:0000313" key="5">
    <source>
        <dbReference type="Proteomes" id="UP000187059"/>
    </source>
</evidence>
<dbReference type="GO" id="GO:0045892">
    <property type="term" value="P:negative regulation of DNA-templated transcription"/>
    <property type="evidence" value="ECO:0007669"/>
    <property type="project" value="TreeGrafter"/>
</dbReference>
<dbReference type="GO" id="GO:0003700">
    <property type="term" value="F:DNA-binding transcription factor activity"/>
    <property type="evidence" value="ECO:0007669"/>
    <property type="project" value="TreeGrafter"/>
</dbReference>
<dbReference type="RefSeq" id="WP_076695072.1">
    <property type="nucleotide sequence ID" value="NZ_CP015091.1"/>
</dbReference>
<dbReference type="OrthoDB" id="1634354at2"/>